<evidence type="ECO:0000259" key="9">
    <source>
        <dbReference type="Pfam" id="PF03847"/>
    </source>
</evidence>
<evidence type="ECO:0000256" key="7">
    <source>
        <dbReference type="SAM" id="MobiDB-lite"/>
    </source>
</evidence>
<evidence type="ECO:0000256" key="6">
    <source>
        <dbReference type="ARBA" id="ARBA00023242"/>
    </source>
</evidence>
<dbReference type="Proteomes" id="UP000002280">
    <property type="component" value="Chromosome 1"/>
</dbReference>
<dbReference type="InterPro" id="IPR003228">
    <property type="entry name" value="TFIID_TAF12_dom"/>
</dbReference>
<feature type="region of interest" description="Disordered" evidence="7">
    <location>
        <begin position="66"/>
        <end position="99"/>
    </location>
</feature>
<evidence type="ECO:0000313" key="11">
    <source>
        <dbReference type="Proteomes" id="UP000002280"/>
    </source>
</evidence>
<dbReference type="Gene3D" id="1.10.20.10">
    <property type="entry name" value="Histone, subunit A"/>
    <property type="match status" value="1"/>
</dbReference>
<evidence type="ECO:0000256" key="5">
    <source>
        <dbReference type="ARBA" id="ARBA00023163"/>
    </source>
</evidence>
<evidence type="ECO:0000256" key="3">
    <source>
        <dbReference type="ARBA" id="ARBA00017484"/>
    </source>
</evidence>
<comment type="similarity">
    <text evidence="2">Belongs to the TAF12 family.</text>
</comment>
<dbReference type="GO" id="GO:0000124">
    <property type="term" value="C:SAGA complex"/>
    <property type="evidence" value="ECO:0007669"/>
    <property type="project" value="InterPro"/>
</dbReference>
<feature type="compositionally biased region" description="Polar residues" evidence="7">
    <location>
        <begin position="66"/>
        <end position="83"/>
    </location>
</feature>
<evidence type="ECO:0000256" key="1">
    <source>
        <dbReference type="ARBA" id="ARBA00004123"/>
    </source>
</evidence>
<dbReference type="Bgee" id="ENSMODG00000045993">
    <property type="expression patterns" value="Expressed in skeleton of lower jaw and 13 other cell types or tissues"/>
</dbReference>
<keyword evidence="11" id="KW-1185">Reference proteome</keyword>
<evidence type="ECO:0000256" key="2">
    <source>
        <dbReference type="ARBA" id="ARBA00007530"/>
    </source>
</evidence>
<reference evidence="10" key="2">
    <citation type="submission" date="2025-08" db="UniProtKB">
        <authorList>
            <consortium name="Ensembl"/>
        </authorList>
    </citation>
    <scope>IDENTIFICATION</scope>
</reference>
<dbReference type="InParanoid" id="A0A5F8GDG3"/>
<dbReference type="InterPro" id="IPR009072">
    <property type="entry name" value="Histone-fold"/>
</dbReference>
<evidence type="ECO:0000313" key="10">
    <source>
        <dbReference type="Ensembl" id="ENSMODP00000045507.1"/>
    </source>
</evidence>
<dbReference type="GO" id="GO:0005669">
    <property type="term" value="C:transcription factor TFIID complex"/>
    <property type="evidence" value="ECO:0000318"/>
    <property type="project" value="GO_Central"/>
</dbReference>
<feature type="signal peptide" evidence="8">
    <location>
        <begin position="1"/>
        <end position="19"/>
    </location>
</feature>
<reference evidence="10" key="3">
    <citation type="submission" date="2025-09" db="UniProtKB">
        <authorList>
            <consortium name="Ensembl"/>
        </authorList>
    </citation>
    <scope>IDENTIFICATION</scope>
</reference>
<dbReference type="PANTHER" id="PTHR12264">
    <property type="entry name" value="TRANSCRIPTION INITIATION FACTOR TFIID SUBUNIT 12"/>
    <property type="match status" value="1"/>
</dbReference>
<dbReference type="GeneTree" id="ENSGT00390000002144"/>
<dbReference type="STRING" id="13616.ENSMODP00000045507"/>
<feature type="domain" description="Transcription initiation factor TFIID subunit 12" evidence="9">
    <location>
        <begin position="105"/>
        <end position="148"/>
    </location>
</feature>
<name>A0A5F8GDG3_MONDO</name>
<sequence>MILLLMLFLFSQCLFQTQTFSILDIQLAIGVGTKQDLHKLHELKAKAQQIMNQFVPSALINLSSSIKSEPSSTQRSVANSTTVGKMPGSPGAGGHLSPESNQVLTKKKLHHLVREGGPNEQLDEAIEQMLQHFADYFIENVVTTVYQLGSKMSKEIKTTKRPALIHKTRNNPWEGREEDTAFHTPGEASTIYLLWSFFFKIL</sequence>
<proteinExistence type="inferred from homology"/>
<keyword evidence="5" id="KW-0804">Transcription</keyword>
<protein>
    <recommendedName>
        <fullName evidence="3">Transcription initiation factor TFIID subunit 12</fullName>
    </recommendedName>
</protein>
<dbReference type="Ensembl" id="ENSMODT00000057065.1">
    <property type="protein sequence ID" value="ENSMODP00000045507.1"/>
    <property type="gene ID" value="ENSMODG00000045993.1"/>
</dbReference>
<dbReference type="GO" id="GO:0017025">
    <property type="term" value="F:TBP-class protein binding"/>
    <property type="evidence" value="ECO:0000318"/>
    <property type="project" value="GO_Central"/>
</dbReference>
<organism evidence="10 11">
    <name type="scientific">Monodelphis domestica</name>
    <name type="common">Gray short-tailed opossum</name>
    <dbReference type="NCBI Taxonomy" id="13616"/>
    <lineage>
        <taxon>Eukaryota</taxon>
        <taxon>Metazoa</taxon>
        <taxon>Chordata</taxon>
        <taxon>Craniata</taxon>
        <taxon>Vertebrata</taxon>
        <taxon>Euteleostomi</taxon>
        <taxon>Mammalia</taxon>
        <taxon>Metatheria</taxon>
        <taxon>Didelphimorphia</taxon>
        <taxon>Didelphidae</taxon>
        <taxon>Monodelphis</taxon>
    </lineage>
</organism>
<evidence type="ECO:0000256" key="4">
    <source>
        <dbReference type="ARBA" id="ARBA00023015"/>
    </source>
</evidence>
<reference evidence="10 11" key="1">
    <citation type="journal article" date="2007" name="Nature">
        <title>Genome of the marsupial Monodelphis domestica reveals innovation in non-coding sequences.</title>
        <authorList>
            <person name="Mikkelsen T.S."/>
            <person name="Wakefield M.J."/>
            <person name="Aken B."/>
            <person name="Amemiya C.T."/>
            <person name="Chang J.L."/>
            <person name="Duke S."/>
            <person name="Garber M."/>
            <person name="Gentles A.J."/>
            <person name="Goodstadt L."/>
            <person name="Heger A."/>
            <person name="Jurka J."/>
            <person name="Kamal M."/>
            <person name="Mauceli E."/>
            <person name="Searle S.M."/>
            <person name="Sharpe T."/>
            <person name="Baker M.L."/>
            <person name="Batzer M.A."/>
            <person name="Benos P.V."/>
            <person name="Belov K."/>
            <person name="Clamp M."/>
            <person name="Cook A."/>
            <person name="Cuff J."/>
            <person name="Das R."/>
            <person name="Davidow L."/>
            <person name="Deakin J.E."/>
            <person name="Fazzari M.J."/>
            <person name="Glass J.L."/>
            <person name="Grabherr M."/>
            <person name="Greally J.M."/>
            <person name="Gu W."/>
            <person name="Hore T.A."/>
            <person name="Huttley G.A."/>
            <person name="Kleber M."/>
            <person name="Jirtle R.L."/>
            <person name="Koina E."/>
            <person name="Lee J.T."/>
            <person name="Mahony S."/>
            <person name="Marra M.A."/>
            <person name="Miller R.D."/>
            <person name="Nicholls R.D."/>
            <person name="Oda M."/>
            <person name="Papenfuss A.T."/>
            <person name="Parra Z.E."/>
            <person name="Pollock D.D."/>
            <person name="Ray D.A."/>
            <person name="Schein J.E."/>
            <person name="Speed T.P."/>
            <person name="Thompson K."/>
            <person name="VandeBerg J.L."/>
            <person name="Wade C.M."/>
            <person name="Walker J.A."/>
            <person name="Waters P.D."/>
            <person name="Webber C."/>
            <person name="Weidman J.R."/>
            <person name="Xie X."/>
            <person name="Zody M.C."/>
            <person name="Baldwin J."/>
            <person name="Abdouelleil A."/>
            <person name="Abdulkadir J."/>
            <person name="Abebe A."/>
            <person name="Abera B."/>
            <person name="Abreu J."/>
            <person name="Acer S.C."/>
            <person name="Aftuck L."/>
            <person name="Alexander A."/>
            <person name="An P."/>
            <person name="Anderson E."/>
            <person name="Anderson S."/>
            <person name="Arachi H."/>
            <person name="Azer M."/>
            <person name="Bachantsang P."/>
            <person name="Barry A."/>
            <person name="Bayul T."/>
            <person name="Berlin A."/>
            <person name="Bessette D."/>
            <person name="Bloom T."/>
            <person name="Bloom T."/>
            <person name="Boguslavskiy L."/>
            <person name="Bonnet C."/>
            <person name="Boukhgalter B."/>
            <person name="Bourzgui I."/>
            <person name="Brown A."/>
            <person name="Cahill P."/>
            <person name="Channer S."/>
            <person name="Cheshatsang Y."/>
            <person name="Chuda L."/>
            <person name="Citroen M."/>
            <person name="Collymore A."/>
            <person name="Cooke P."/>
            <person name="Costello M."/>
            <person name="D'Aco K."/>
            <person name="Daza R."/>
            <person name="De Haan G."/>
            <person name="DeGray S."/>
            <person name="DeMaso C."/>
            <person name="Dhargay N."/>
            <person name="Dooley K."/>
            <person name="Dooley E."/>
            <person name="Doricent M."/>
            <person name="Dorje P."/>
            <person name="Dorjee K."/>
            <person name="Dupes A."/>
            <person name="Elong R."/>
            <person name="Falk J."/>
            <person name="Farina A."/>
            <person name="Faro S."/>
            <person name="Ferguson D."/>
            <person name="Fisher S."/>
            <person name="Foley C.D."/>
            <person name="Franke A."/>
            <person name="Friedrich D."/>
            <person name="Gadbois L."/>
            <person name="Gearin G."/>
            <person name="Gearin C.R."/>
            <person name="Giannoukos G."/>
            <person name="Goode T."/>
            <person name="Graham J."/>
            <person name="Grandbois E."/>
            <person name="Grewal S."/>
            <person name="Gyaltsen K."/>
            <person name="Hafez N."/>
            <person name="Hagos B."/>
            <person name="Hall J."/>
            <person name="Henson C."/>
            <person name="Hollinger A."/>
            <person name="Honan T."/>
            <person name="Huard M.D."/>
            <person name="Hughes L."/>
            <person name="Hurhula B."/>
            <person name="Husby M.E."/>
            <person name="Kamat A."/>
            <person name="Kanga B."/>
            <person name="Kashin S."/>
            <person name="Khazanovich D."/>
            <person name="Kisner P."/>
            <person name="Lance K."/>
            <person name="Lara M."/>
            <person name="Lee W."/>
            <person name="Lennon N."/>
            <person name="Letendre F."/>
            <person name="LeVine R."/>
            <person name="Lipovsky A."/>
            <person name="Liu X."/>
            <person name="Liu J."/>
            <person name="Liu S."/>
            <person name="Lokyitsang T."/>
            <person name="Lokyitsang Y."/>
            <person name="Lubonja R."/>
            <person name="Lui A."/>
            <person name="MacDonald P."/>
            <person name="Magnisalis V."/>
            <person name="Maru K."/>
            <person name="Matthews C."/>
            <person name="McCusker W."/>
            <person name="McDonough S."/>
            <person name="Mehta T."/>
            <person name="Meldrim J."/>
            <person name="Meneus L."/>
            <person name="Mihai O."/>
            <person name="Mihalev A."/>
            <person name="Mihova T."/>
            <person name="Mittelman R."/>
            <person name="Mlenga V."/>
            <person name="Montmayeur A."/>
            <person name="Mulrain L."/>
            <person name="Navidi A."/>
            <person name="Naylor J."/>
            <person name="Negash T."/>
            <person name="Nguyen T."/>
            <person name="Nguyen N."/>
            <person name="Nicol R."/>
            <person name="Norbu C."/>
            <person name="Norbu N."/>
            <person name="Novod N."/>
            <person name="O'Neill B."/>
            <person name="Osman S."/>
            <person name="Markiewicz E."/>
            <person name="Oyono O.L."/>
            <person name="Patti C."/>
            <person name="Phunkhang P."/>
            <person name="Pierre F."/>
            <person name="Priest M."/>
            <person name="Raghuraman S."/>
            <person name="Rege F."/>
            <person name="Reyes R."/>
            <person name="Rise C."/>
            <person name="Rogov P."/>
            <person name="Ross K."/>
            <person name="Ryan E."/>
            <person name="Settipalli S."/>
            <person name="Shea T."/>
            <person name="Sherpa N."/>
            <person name="Shi L."/>
            <person name="Shih D."/>
            <person name="Sparrow T."/>
            <person name="Spaulding J."/>
            <person name="Stalker J."/>
            <person name="Stange-Thomann N."/>
            <person name="Stavropoulos S."/>
            <person name="Stone C."/>
            <person name="Strader C."/>
            <person name="Tesfaye S."/>
            <person name="Thomson T."/>
            <person name="Thoulutsang Y."/>
            <person name="Thoulutsang D."/>
            <person name="Topham K."/>
            <person name="Topping I."/>
            <person name="Tsamla T."/>
            <person name="Vassiliev H."/>
            <person name="Vo A."/>
            <person name="Wangchuk T."/>
            <person name="Wangdi T."/>
            <person name="Weiand M."/>
            <person name="Wilkinson J."/>
            <person name="Wilson A."/>
            <person name="Yadav S."/>
            <person name="Young G."/>
            <person name="Yu Q."/>
            <person name="Zembek L."/>
            <person name="Zhong D."/>
            <person name="Zimmer A."/>
            <person name="Zwirko Z."/>
            <person name="Jaffe D.B."/>
            <person name="Alvarez P."/>
            <person name="Brockman W."/>
            <person name="Butler J."/>
            <person name="Chin C."/>
            <person name="Gnerre S."/>
            <person name="MacCallum I."/>
            <person name="Graves J.A."/>
            <person name="Ponting C.P."/>
            <person name="Breen M."/>
            <person name="Samollow P.B."/>
            <person name="Lander E.S."/>
            <person name="Lindblad-Toh K."/>
        </authorList>
    </citation>
    <scope>NUCLEOTIDE SEQUENCE [LARGE SCALE GENOMIC DNA]</scope>
</reference>
<dbReference type="Pfam" id="PF03847">
    <property type="entry name" value="TFIID_20kDa"/>
    <property type="match status" value="1"/>
</dbReference>
<dbReference type="PANTHER" id="PTHR12264:SF21">
    <property type="entry name" value="TRANSCRIPTION INITIATION FACTOR TFIID SUBUNIT 12"/>
    <property type="match status" value="1"/>
</dbReference>
<dbReference type="InterPro" id="IPR037794">
    <property type="entry name" value="TAF12"/>
</dbReference>
<keyword evidence="8" id="KW-0732">Signal</keyword>
<keyword evidence="4" id="KW-0805">Transcription regulation</keyword>
<dbReference type="GO" id="GO:0046982">
    <property type="term" value="F:protein heterodimerization activity"/>
    <property type="evidence" value="ECO:0007669"/>
    <property type="project" value="InterPro"/>
</dbReference>
<evidence type="ECO:0000256" key="8">
    <source>
        <dbReference type="SAM" id="SignalP"/>
    </source>
</evidence>
<comment type="subcellular location">
    <subcellularLocation>
        <location evidence="1">Nucleus</location>
    </subcellularLocation>
</comment>
<feature type="chain" id="PRO_5023817203" description="Transcription initiation factor TFIID subunit 12" evidence="8">
    <location>
        <begin position="20"/>
        <end position="202"/>
    </location>
</feature>
<accession>A0A5F8GDG3</accession>
<dbReference type="GO" id="GO:0051123">
    <property type="term" value="P:RNA polymerase II preinitiation complex assembly"/>
    <property type="evidence" value="ECO:0000318"/>
    <property type="project" value="GO_Central"/>
</dbReference>
<dbReference type="AlphaFoldDB" id="A0A5F8GDG3"/>
<dbReference type="GO" id="GO:0003677">
    <property type="term" value="F:DNA binding"/>
    <property type="evidence" value="ECO:0000318"/>
    <property type="project" value="GO_Central"/>
</dbReference>
<keyword evidence="6" id="KW-0539">Nucleus</keyword>